<evidence type="ECO:0000256" key="1">
    <source>
        <dbReference type="SAM" id="Coils"/>
    </source>
</evidence>
<evidence type="ECO:0000313" key="4">
    <source>
        <dbReference type="Proteomes" id="UP000006671"/>
    </source>
</evidence>
<feature type="region of interest" description="Disordered" evidence="2">
    <location>
        <begin position="1"/>
        <end position="161"/>
    </location>
</feature>
<evidence type="ECO:0000313" key="3">
    <source>
        <dbReference type="EMBL" id="EFC37682.1"/>
    </source>
</evidence>
<keyword evidence="4" id="KW-1185">Reference proteome</keyword>
<feature type="compositionally biased region" description="Low complexity" evidence="2">
    <location>
        <begin position="117"/>
        <end position="130"/>
    </location>
</feature>
<dbReference type="InParanoid" id="D2VZM0"/>
<sequence>MVLKNLIPFFKSDNSNNDSPPPNSPTTTIPPTTQIYQPPPTPENRQRDNDQIAALALSPRNQQTQRHFRSPSISIPTTNSNNQQQQPTSPTNTSPTTNNTRNRAISSPFSFTRKRGTSNVSNGSNNGSTSPRGINGGASSPRNSPQQPSSPRNLVREPTREERRKQLFKEFEMKKVVIYSNCKRLRALLDVLIERAKPHQVQNVSYVLAQMSVVETTGLPPTTENDLKVVKSELNSINLEIFRLSLLISESYKQEVLHLTGASTIHDTRSPTSIEDEQLFGNVSCESVILKIIGRELSDLERDLERMHRRCRGNKKKPIEQPIQPKRNNSLFGRRRGASAIERPSSMVLGNQDSKRRNSMEFYRSSIIDELGQSVMEKVIERVQNSQFRTVTKELHIEQGILMLIEKRYEEFVDKINRCDIDIYNPVRMSDLKSETFWTDFLTKKMAFTENEYQSALQSFLISKETENKNQEGSSSMENQLSNSNFQIENRSEEIDLSVQ</sequence>
<feature type="region of interest" description="Disordered" evidence="2">
    <location>
        <begin position="466"/>
        <end position="500"/>
    </location>
</feature>
<feature type="compositionally biased region" description="Polar residues" evidence="2">
    <location>
        <begin position="101"/>
        <end position="110"/>
    </location>
</feature>
<feature type="compositionally biased region" description="Low complexity" evidence="2">
    <location>
        <begin position="139"/>
        <end position="153"/>
    </location>
</feature>
<reference evidence="3 4" key="1">
    <citation type="journal article" date="2010" name="Cell">
        <title>The genome of Naegleria gruberi illuminates early eukaryotic versatility.</title>
        <authorList>
            <person name="Fritz-Laylin L.K."/>
            <person name="Prochnik S.E."/>
            <person name="Ginger M.L."/>
            <person name="Dacks J.B."/>
            <person name="Carpenter M.L."/>
            <person name="Field M.C."/>
            <person name="Kuo A."/>
            <person name="Paredez A."/>
            <person name="Chapman J."/>
            <person name="Pham J."/>
            <person name="Shu S."/>
            <person name="Neupane R."/>
            <person name="Cipriano M."/>
            <person name="Mancuso J."/>
            <person name="Tu H."/>
            <person name="Salamov A."/>
            <person name="Lindquist E."/>
            <person name="Shapiro H."/>
            <person name="Lucas S."/>
            <person name="Grigoriev I.V."/>
            <person name="Cande W.Z."/>
            <person name="Fulton C."/>
            <person name="Rokhsar D.S."/>
            <person name="Dawson S.C."/>
        </authorList>
    </citation>
    <scope>NUCLEOTIDE SEQUENCE [LARGE SCALE GENOMIC DNA]</scope>
    <source>
        <strain evidence="3 4">NEG-M</strain>
    </source>
</reference>
<dbReference type="OrthoDB" id="10364075at2759"/>
<evidence type="ECO:0000256" key="2">
    <source>
        <dbReference type="SAM" id="MobiDB-lite"/>
    </source>
</evidence>
<feature type="compositionally biased region" description="Low complexity" evidence="2">
    <location>
        <begin position="76"/>
        <end position="100"/>
    </location>
</feature>
<organism evidence="4">
    <name type="scientific">Naegleria gruberi</name>
    <name type="common">Amoeba</name>
    <dbReference type="NCBI Taxonomy" id="5762"/>
    <lineage>
        <taxon>Eukaryota</taxon>
        <taxon>Discoba</taxon>
        <taxon>Heterolobosea</taxon>
        <taxon>Tetramitia</taxon>
        <taxon>Eutetramitia</taxon>
        <taxon>Vahlkampfiidae</taxon>
        <taxon>Naegleria</taxon>
    </lineage>
</organism>
<dbReference type="EMBL" id="GG738915">
    <property type="protein sequence ID" value="EFC37682.1"/>
    <property type="molecule type" value="Genomic_DNA"/>
</dbReference>
<dbReference type="GeneID" id="8857599"/>
<feature type="coiled-coil region" evidence="1">
    <location>
        <begin position="290"/>
        <end position="317"/>
    </location>
</feature>
<proteinExistence type="predicted"/>
<dbReference type="KEGG" id="ngr:NAEGRDRAFT_81839"/>
<accession>D2VZM0</accession>
<dbReference type="Proteomes" id="UP000006671">
    <property type="component" value="Unassembled WGS sequence"/>
</dbReference>
<dbReference type="VEuPathDB" id="AmoebaDB:NAEGRDRAFT_81839"/>
<feature type="compositionally biased region" description="Polar residues" evidence="2">
    <location>
        <begin position="471"/>
        <end position="489"/>
    </location>
</feature>
<gene>
    <name evidence="3" type="ORF">NAEGRDRAFT_81839</name>
</gene>
<feature type="compositionally biased region" description="Polar residues" evidence="2">
    <location>
        <begin position="59"/>
        <end position="75"/>
    </location>
</feature>
<feature type="compositionally biased region" description="Low complexity" evidence="2">
    <location>
        <begin position="25"/>
        <end position="36"/>
    </location>
</feature>
<name>D2VZM0_NAEGR</name>
<dbReference type="AlphaFoldDB" id="D2VZM0"/>
<protein>
    <submittedName>
        <fullName evidence="3">Uncharacterized protein</fullName>
    </submittedName>
</protein>
<dbReference type="OMA" id="GCESVIL"/>
<keyword evidence="1" id="KW-0175">Coiled coil</keyword>
<dbReference type="RefSeq" id="XP_002670426.1">
    <property type="nucleotide sequence ID" value="XM_002670380.1"/>
</dbReference>